<dbReference type="Pfam" id="PF00370">
    <property type="entry name" value="FGGY_N"/>
    <property type="match status" value="1"/>
</dbReference>
<accession>A0A9E2NV82</accession>
<evidence type="ECO:0000256" key="1">
    <source>
        <dbReference type="ARBA" id="ARBA00009156"/>
    </source>
</evidence>
<dbReference type="GO" id="GO:0005975">
    <property type="term" value="P:carbohydrate metabolic process"/>
    <property type="evidence" value="ECO:0007669"/>
    <property type="project" value="InterPro"/>
</dbReference>
<keyword evidence="3 4" id="KW-0418">Kinase</keyword>
<dbReference type="GO" id="GO:0016301">
    <property type="term" value="F:kinase activity"/>
    <property type="evidence" value="ECO:0007669"/>
    <property type="project" value="UniProtKB-KW"/>
</dbReference>
<feature type="domain" description="Carbohydrate kinase FGGY N-terminal" evidence="5">
    <location>
        <begin position="3"/>
        <end position="247"/>
    </location>
</feature>
<dbReference type="CDD" id="cd07770">
    <property type="entry name" value="ASKHA_NBD_FGGY_GntK"/>
    <property type="match status" value="1"/>
</dbReference>
<name>A0A9E2NV82_9LACO</name>
<dbReference type="GO" id="GO:0016773">
    <property type="term" value="F:phosphotransferase activity, alcohol group as acceptor"/>
    <property type="evidence" value="ECO:0007669"/>
    <property type="project" value="InterPro"/>
</dbReference>
<evidence type="ECO:0000259" key="6">
    <source>
        <dbReference type="Pfam" id="PF02782"/>
    </source>
</evidence>
<dbReference type="InterPro" id="IPR018485">
    <property type="entry name" value="FGGY_C"/>
</dbReference>
<reference evidence="7" key="2">
    <citation type="submission" date="2021-04" db="EMBL/GenBank/DDBJ databases">
        <authorList>
            <person name="Gilroy R."/>
        </authorList>
    </citation>
    <scope>NUCLEOTIDE SEQUENCE</scope>
    <source>
        <strain evidence="7">876</strain>
    </source>
</reference>
<dbReference type="Pfam" id="PF02782">
    <property type="entry name" value="FGGY_C"/>
    <property type="match status" value="1"/>
</dbReference>
<comment type="similarity">
    <text evidence="1 4">Belongs to the FGGY kinase family.</text>
</comment>
<dbReference type="PIRSF" id="PIRSF000538">
    <property type="entry name" value="GlpK"/>
    <property type="match status" value="1"/>
</dbReference>
<reference evidence="7" key="1">
    <citation type="journal article" date="2021" name="PeerJ">
        <title>Extensive microbial diversity within the chicken gut microbiome revealed by metagenomics and culture.</title>
        <authorList>
            <person name="Gilroy R."/>
            <person name="Ravi A."/>
            <person name="Getino M."/>
            <person name="Pursley I."/>
            <person name="Horton D.L."/>
            <person name="Alikhan N.F."/>
            <person name="Baker D."/>
            <person name="Gharbi K."/>
            <person name="Hall N."/>
            <person name="Watson M."/>
            <person name="Adriaenssens E.M."/>
            <person name="Foster-Nyarko E."/>
            <person name="Jarju S."/>
            <person name="Secka A."/>
            <person name="Antonio M."/>
            <person name="Oren A."/>
            <person name="Chaudhuri R.R."/>
            <person name="La Ragione R."/>
            <person name="Hildebrand F."/>
            <person name="Pallen M.J."/>
        </authorList>
    </citation>
    <scope>NUCLEOTIDE SEQUENCE</scope>
    <source>
        <strain evidence="7">876</strain>
    </source>
</reference>
<evidence type="ECO:0000313" key="8">
    <source>
        <dbReference type="Proteomes" id="UP000824180"/>
    </source>
</evidence>
<evidence type="ECO:0000313" key="7">
    <source>
        <dbReference type="EMBL" id="MBU3830162.1"/>
    </source>
</evidence>
<gene>
    <name evidence="7" type="ORF">H9843_04635</name>
</gene>
<feature type="domain" description="Carbohydrate kinase FGGY C-terminal" evidence="6">
    <location>
        <begin position="257"/>
        <end position="445"/>
    </location>
</feature>
<evidence type="ECO:0000256" key="2">
    <source>
        <dbReference type="ARBA" id="ARBA00022679"/>
    </source>
</evidence>
<comment type="caution">
    <text evidence="7">The sequence shown here is derived from an EMBL/GenBank/DDBJ whole genome shotgun (WGS) entry which is preliminary data.</text>
</comment>
<dbReference type="Proteomes" id="UP000824180">
    <property type="component" value="Unassembled WGS sequence"/>
</dbReference>
<protein>
    <submittedName>
        <fullName evidence="7">Gluconokinase</fullName>
    </submittedName>
</protein>
<evidence type="ECO:0000256" key="4">
    <source>
        <dbReference type="RuleBase" id="RU003733"/>
    </source>
</evidence>
<dbReference type="InterPro" id="IPR018483">
    <property type="entry name" value="Carb_kinase_FGGY_CS"/>
</dbReference>
<keyword evidence="2 4" id="KW-0808">Transferase</keyword>
<dbReference type="InterPro" id="IPR018484">
    <property type="entry name" value="FGGY_N"/>
</dbReference>
<organism evidence="7 8">
    <name type="scientific">Candidatus Limosilactobacillus merdavium</name>
    <dbReference type="NCBI Taxonomy" id="2838651"/>
    <lineage>
        <taxon>Bacteria</taxon>
        <taxon>Bacillati</taxon>
        <taxon>Bacillota</taxon>
        <taxon>Bacilli</taxon>
        <taxon>Lactobacillales</taxon>
        <taxon>Lactobacillaceae</taxon>
        <taxon>Limosilactobacillus</taxon>
    </lineage>
</organism>
<dbReference type="Gene3D" id="3.30.420.40">
    <property type="match status" value="2"/>
</dbReference>
<dbReference type="EMBL" id="JAHLFK010000049">
    <property type="protein sequence ID" value="MBU3830162.1"/>
    <property type="molecule type" value="Genomic_DNA"/>
</dbReference>
<dbReference type="InterPro" id="IPR043129">
    <property type="entry name" value="ATPase_NBD"/>
</dbReference>
<evidence type="ECO:0000259" key="5">
    <source>
        <dbReference type="Pfam" id="PF00370"/>
    </source>
</evidence>
<dbReference type="AlphaFoldDB" id="A0A9E2NV82"/>
<proteinExistence type="inferred from homology"/>
<evidence type="ECO:0000256" key="3">
    <source>
        <dbReference type="ARBA" id="ARBA00022777"/>
    </source>
</evidence>
<dbReference type="SUPFAM" id="SSF53067">
    <property type="entry name" value="Actin-like ATPase domain"/>
    <property type="match status" value="2"/>
</dbReference>
<dbReference type="PANTHER" id="PTHR43095">
    <property type="entry name" value="SUGAR KINASE"/>
    <property type="match status" value="1"/>
</dbReference>
<dbReference type="InterPro" id="IPR050406">
    <property type="entry name" value="FGGY_Carb_Kinase"/>
</dbReference>
<dbReference type="PROSITE" id="PS00445">
    <property type="entry name" value="FGGY_KINASES_2"/>
    <property type="match status" value="1"/>
</dbReference>
<sequence>MRYLIGVDVGTTATKAVLYDQDATIIGHFVKGYPIYRNPQGMAEQDPEEIVKAVKKVIRDATNRADLNNGQLLGVAFSTANQSVILLDENHQPLTRIITWADTRARADALRLKKSPQGKQLYQRTGTPIHPMSPVTKLLWLKRTQPALFKKMHYVADIKSYLFWRFFHEFRLDISVASGTGLMDIRAGQWDPMALKLTGIDERQLPEIVDPTTQAGTMSEIARRKMGLPINTPFIYGAFDGALSNIGVGAIKPDQVAITIGTSAAVRVITDHPVIDPQERLFCYAVDRKHWIVGGPLNNGGYVFQWAVHHLVDESAVKNEMVDRYTLANHVIANTPAGSHGLLFHPYLGGERAPLWNSNARGDFFGLTALHTRADMLRAILEGINLNIAVVFESLTKLIGKPSSVTATGGFARSKVWRQMLADTLDCQVNVPDSFESGCLGAIIMVMESIGMAEDYSVVKNYLSHETIYQPQPEAAAVYSKLLPLFKQVEELLSPAYSTMARLQDEFGSLHTKD</sequence>
<dbReference type="PANTHER" id="PTHR43095:SF2">
    <property type="entry name" value="GLUCONOKINASE"/>
    <property type="match status" value="1"/>
</dbReference>
<dbReference type="InterPro" id="IPR000577">
    <property type="entry name" value="Carb_kinase_FGGY"/>
</dbReference>